<evidence type="ECO:0008006" key="5">
    <source>
        <dbReference type="Google" id="ProtNLM"/>
    </source>
</evidence>
<comment type="caution">
    <text evidence="3">The sequence shown here is derived from an EMBL/GenBank/DDBJ whole genome shotgun (WGS) entry which is preliminary data.</text>
</comment>
<evidence type="ECO:0000313" key="4">
    <source>
        <dbReference type="Proteomes" id="UP000642673"/>
    </source>
</evidence>
<evidence type="ECO:0000256" key="1">
    <source>
        <dbReference type="ARBA" id="ARBA00022729"/>
    </source>
</evidence>
<feature type="signal peptide" evidence="2">
    <location>
        <begin position="1"/>
        <end position="31"/>
    </location>
</feature>
<evidence type="ECO:0000313" key="3">
    <source>
        <dbReference type="EMBL" id="GHB55504.1"/>
    </source>
</evidence>
<reference evidence="4" key="1">
    <citation type="journal article" date="2019" name="Int. J. Syst. Evol. Microbiol.">
        <title>The Global Catalogue of Microorganisms (GCM) 10K type strain sequencing project: providing services to taxonomists for standard genome sequencing and annotation.</title>
        <authorList>
            <consortium name="The Broad Institute Genomics Platform"/>
            <consortium name="The Broad Institute Genome Sequencing Center for Infectious Disease"/>
            <person name="Wu L."/>
            <person name="Ma J."/>
        </authorList>
    </citation>
    <scope>NUCLEOTIDE SEQUENCE [LARGE SCALE GENOMIC DNA]</scope>
    <source>
        <strain evidence="4">JCM 4738</strain>
    </source>
</reference>
<accession>A0ABQ3EWB3</accession>
<protein>
    <recommendedName>
        <fullName evidence="5">Poly (3-hydroxybutyrate) depolymerase</fullName>
    </recommendedName>
</protein>
<dbReference type="InterPro" id="IPR050955">
    <property type="entry name" value="Plant_Biomass_Hydrol_Est"/>
</dbReference>
<keyword evidence="1 2" id="KW-0732">Signal</keyword>
<dbReference type="EMBL" id="BMVP01000004">
    <property type="protein sequence ID" value="GHB55504.1"/>
    <property type="molecule type" value="Genomic_DNA"/>
</dbReference>
<name>A0ABQ3EWB3_9ACTN</name>
<dbReference type="Proteomes" id="UP000642673">
    <property type="component" value="Unassembled WGS sequence"/>
</dbReference>
<dbReference type="SUPFAM" id="SSF53474">
    <property type="entry name" value="alpha/beta-Hydrolases"/>
    <property type="match status" value="1"/>
</dbReference>
<keyword evidence="4" id="KW-1185">Reference proteome</keyword>
<dbReference type="PANTHER" id="PTHR43037:SF1">
    <property type="entry name" value="BLL1128 PROTEIN"/>
    <property type="match status" value="1"/>
</dbReference>
<organism evidence="3 4">
    <name type="scientific">Streptomyces cirratus</name>
    <dbReference type="NCBI Taxonomy" id="68187"/>
    <lineage>
        <taxon>Bacteria</taxon>
        <taxon>Bacillati</taxon>
        <taxon>Actinomycetota</taxon>
        <taxon>Actinomycetes</taxon>
        <taxon>Kitasatosporales</taxon>
        <taxon>Streptomycetaceae</taxon>
        <taxon>Streptomyces</taxon>
    </lineage>
</organism>
<gene>
    <name evidence="3" type="ORF">GCM10010347_26830</name>
</gene>
<evidence type="ECO:0000256" key="2">
    <source>
        <dbReference type="SAM" id="SignalP"/>
    </source>
</evidence>
<dbReference type="InterPro" id="IPR029058">
    <property type="entry name" value="AB_hydrolase_fold"/>
</dbReference>
<dbReference type="RefSeq" id="WP_190184336.1">
    <property type="nucleotide sequence ID" value="NZ_BMVP01000004.1"/>
</dbReference>
<proteinExistence type="predicted"/>
<dbReference type="Gene3D" id="3.40.50.1820">
    <property type="entry name" value="alpha/beta hydrolase"/>
    <property type="match status" value="2"/>
</dbReference>
<dbReference type="PANTHER" id="PTHR43037">
    <property type="entry name" value="UNNAMED PRODUCT-RELATED"/>
    <property type="match status" value="1"/>
</dbReference>
<feature type="chain" id="PRO_5046180518" description="Poly (3-hydroxybutyrate) depolymerase" evidence="2">
    <location>
        <begin position="32"/>
        <end position="535"/>
    </location>
</feature>
<sequence>MRLSPNARFRKAVAVLLLVAGAQLPGPGALARAAAPVPVPGELSRYDVGAVYSAGVSSGGYMATQLHVAYSGTFSGSAVFASGPYGCAQGDLNRALGACMDTAQDLRPDALERTARDWSAEGLTDPVSQLAGDPVYVFSGSGDATVKQPVADALADFYGRFGARVRYDRSTAAGHAWISPLGPNSCTVTQSPWVNNCGFDAEHDLLGHLLGSVAAPGGTPRGSLVRFDQNPYAPGGSARRVSMDEKGFLYVPESCAGGAKCRLVVALHGCKQGYSYQGFGSRFMDTAYLDEYADTNDLLVLYPQAVATTTLDNPNGCWNWWGYLGDAAYARHGGDQIETIMAMVRTLGGGTPTGPPGPNSVTLASTDSQDGYVKASADGSGAVVGTLEGAYGLAVGRGSDGRFNRALLSFDTSRIPAGKEIVRAYVTVTRAGGAGDPWSSPPGNVMAVDVRRGCFGGCAVEAGDWAAEATAAEAARMTSFASGDGTSTDLSAAGLAAIDRSGMTQVRLRFRQAQTSAAYVFLAPAARATLTVEYR</sequence>